<evidence type="ECO:0000259" key="5">
    <source>
        <dbReference type="Pfam" id="PF03976"/>
    </source>
</evidence>
<feature type="domain" description="Polyphosphate kinase-2-related" evidence="5">
    <location>
        <begin position="4"/>
        <end position="226"/>
    </location>
</feature>
<keyword evidence="2 4" id="KW-0808">Transferase</keyword>
<evidence type="ECO:0000256" key="4">
    <source>
        <dbReference type="RuleBase" id="RU369062"/>
    </source>
</evidence>
<dbReference type="InterPro" id="IPR027417">
    <property type="entry name" value="P-loop_NTPase"/>
</dbReference>
<dbReference type="InterPro" id="IPR022486">
    <property type="entry name" value="PPK2_PA0141"/>
</dbReference>
<dbReference type="SUPFAM" id="SSF52540">
    <property type="entry name" value="P-loop containing nucleoside triphosphate hydrolases"/>
    <property type="match status" value="1"/>
</dbReference>
<dbReference type="EMBL" id="VYXP01000005">
    <property type="protein sequence ID" value="KAA9131283.1"/>
    <property type="molecule type" value="Genomic_DNA"/>
</dbReference>
<dbReference type="Pfam" id="PF03976">
    <property type="entry name" value="PPK2"/>
    <property type="match status" value="1"/>
</dbReference>
<dbReference type="Gene3D" id="3.40.50.300">
    <property type="entry name" value="P-loop containing nucleotide triphosphate hydrolases"/>
    <property type="match status" value="1"/>
</dbReference>
<sequence length="262" mass="30955">MELNGEKYKHLIYDLQVELCRFQSWLKATGERVIVVFEGRDSAGKGGMIATITERVSQRVFQTVALPKPSDREATQWYPQRYIPHFPAAGEVTLFDRSWYNRAGVERVMKFTEEDRIKLFLRECAEFERAVTDSGIHLVKYWLEISQETQRERLEERIEDPRKHWKLSPMDTAGHRQWYDYSRARDDIFEHTDTDHAPWYIVDSNVKEEARLNCISHLLSLFDYQAPATDLPDLPDIDRSNAYDDVASIADRRWVDSRYTRD</sequence>
<comment type="function">
    <text evidence="4">Uses inorganic polyphosphate (polyP) as a donor to convert GDP to GTP or ADP to ATP.</text>
</comment>
<dbReference type="PIRSF" id="PIRSF028756">
    <property type="entry name" value="PPK2_prd"/>
    <property type="match status" value="1"/>
</dbReference>
<gene>
    <name evidence="6" type="primary">ppk2</name>
    <name evidence="6" type="ORF">F3N42_08115</name>
</gene>
<organism evidence="6 7">
    <name type="scientific">Marinihelvus fidelis</name>
    <dbReference type="NCBI Taxonomy" id="2613842"/>
    <lineage>
        <taxon>Bacteria</taxon>
        <taxon>Pseudomonadati</taxon>
        <taxon>Pseudomonadota</taxon>
        <taxon>Gammaproteobacteria</taxon>
        <taxon>Chromatiales</taxon>
        <taxon>Wenzhouxiangellaceae</taxon>
        <taxon>Marinihelvus</taxon>
    </lineage>
</organism>
<evidence type="ECO:0000313" key="7">
    <source>
        <dbReference type="Proteomes" id="UP000325372"/>
    </source>
</evidence>
<comment type="similarity">
    <text evidence="1 4">Belongs to the polyphosphate kinase 2 (PPK2) family. Class I subfamily.</text>
</comment>
<dbReference type="PANTHER" id="PTHR34383">
    <property type="entry name" value="POLYPHOSPHATE:AMP PHOSPHOTRANSFERASE-RELATED"/>
    <property type="match status" value="1"/>
</dbReference>
<comment type="caution">
    <text evidence="6">The sequence shown here is derived from an EMBL/GenBank/DDBJ whole genome shotgun (WGS) entry which is preliminary data.</text>
</comment>
<evidence type="ECO:0000256" key="3">
    <source>
        <dbReference type="ARBA" id="ARBA00022777"/>
    </source>
</evidence>
<proteinExistence type="inferred from homology"/>
<dbReference type="NCBIfam" id="TIGR03707">
    <property type="entry name" value="PPK2_P_aer"/>
    <property type="match status" value="1"/>
</dbReference>
<name>A0A5N0T8B9_9GAMM</name>
<accession>A0A5N0T8B9</accession>
<dbReference type="InterPro" id="IPR022488">
    <property type="entry name" value="PPK2-related"/>
</dbReference>
<protein>
    <recommendedName>
        <fullName evidence="4">ADP/GDP-polyphosphate phosphotransferase</fullName>
        <ecNumber evidence="4">2.7.4.-</ecNumber>
    </recommendedName>
    <alternativeName>
        <fullName evidence="4">Polyphosphate kinase PPK2</fullName>
    </alternativeName>
</protein>
<keyword evidence="7" id="KW-1185">Reference proteome</keyword>
<dbReference type="RefSeq" id="WP_150863933.1">
    <property type="nucleotide sequence ID" value="NZ_VYXP01000005.1"/>
</dbReference>
<evidence type="ECO:0000313" key="6">
    <source>
        <dbReference type="EMBL" id="KAA9131283.1"/>
    </source>
</evidence>
<dbReference type="InterPro" id="IPR016898">
    <property type="entry name" value="Polyphosphate_phosphotransfera"/>
</dbReference>
<dbReference type="GO" id="GO:0008976">
    <property type="term" value="F:polyphosphate kinase activity"/>
    <property type="evidence" value="ECO:0007669"/>
    <property type="project" value="UniProtKB-UniRule"/>
</dbReference>
<dbReference type="Proteomes" id="UP000325372">
    <property type="component" value="Unassembled WGS sequence"/>
</dbReference>
<dbReference type="AlphaFoldDB" id="A0A5N0T8B9"/>
<comment type="subunit">
    <text evidence="4">Homotetramer.</text>
</comment>
<dbReference type="EC" id="2.7.4.-" evidence="4"/>
<evidence type="ECO:0000256" key="2">
    <source>
        <dbReference type="ARBA" id="ARBA00022679"/>
    </source>
</evidence>
<dbReference type="GO" id="GO:0006793">
    <property type="term" value="P:phosphorus metabolic process"/>
    <property type="evidence" value="ECO:0007669"/>
    <property type="project" value="InterPro"/>
</dbReference>
<keyword evidence="3 4" id="KW-0418">Kinase</keyword>
<reference evidence="6 7" key="1">
    <citation type="submission" date="2019-09" db="EMBL/GenBank/DDBJ databases">
        <title>Wenzhouxiangella sp. Genome sequencing and assembly.</title>
        <authorList>
            <person name="Zhang R."/>
        </authorList>
    </citation>
    <scope>NUCLEOTIDE SEQUENCE [LARGE SCALE GENOMIC DNA]</scope>
    <source>
        <strain evidence="6 7">W260</strain>
    </source>
</reference>
<dbReference type="PANTHER" id="PTHR34383:SF1">
    <property type="entry name" value="ADP-POLYPHOSPHATE PHOSPHOTRANSFERASE"/>
    <property type="match status" value="1"/>
</dbReference>
<evidence type="ECO:0000256" key="1">
    <source>
        <dbReference type="ARBA" id="ARBA00009924"/>
    </source>
</evidence>